<dbReference type="Gene3D" id="2.30.30.110">
    <property type="match status" value="1"/>
</dbReference>
<organism evidence="1 2">
    <name type="scientific">Candidatus Zambryskibacteria bacterium RIFCSPHIGHO2_01_FULL_46_25</name>
    <dbReference type="NCBI Taxonomy" id="1802738"/>
    <lineage>
        <taxon>Bacteria</taxon>
        <taxon>Candidatus Zambryskiibacteriota</taxon>
    </lineage>
</organism>
<evidence type="ECO:0000313" key="2">
    <source>
        <dbReference type="Proteomes" id="UP000178107"/>
    </source>
</evidence>
<dbReference type="SUPFAM" id="SSF50118">
    <property type="entry name" value="Cell growth inhibitor/plasmid maintenance toxic component"/>
    <property type="match status" value="1"/>
</dbReference>
<dbReference type="InterPro" id="IPR003477">
    <property type="entry name" value="PemK-like"/>
</dbReference>
<evidence type="ECO:0000313" key="1">
    <source>
        <dbReference type="EMBL" id="OHA89944.1"/>
    </source>
</evidence>
<dbReference type="Proteomes" id="UP000178107">
    <property type="component" value="Unassembled WGS sequence"/>
</dbReference>
<sequence>MKKDFQSWHKEKSVLHEDKIRPFFHEREVWFASLGVNVGFEIDGKHEKFMRPVIVLRKFNNETLWGLPLTKNPKQGKYYFSFSLADREISTANLSQIRLIDSKRLQYKIGDMPEKDFTEVKEKLRQLLA</sequence>
<proteinExistence type="predicted"/>
<dbReference type="AlphaFoldDB" id="A0A1G2SY67"/>
<gene>
    <name evidence="1" type="ORF">A2838_01205</name>
</gene>
<accession>A0A1G2SY67</accession>
<dbReference type="GO" id="GO:0003677">
    <property type="term" value="F:DNA binding"/>
    <property type="evidence" value="ECO:0007669"/>
    <property type="project" value="InterPro"/>
</dbReference>
<comment type="caution">
    <text evidence="1">The sequence shown here is derived from an EMBL/GenBank/DDBJ whole genome shotgun (WGS) entry which is preliminary data.</text>
</comment>
<reference evidence="1 2" key="1">
    <citation type="journal article" date="2016" name="Nat. Commun.">
        <title>Thousands of microbial genomes shed light on interconnected biogeochemical processes in an aquifer system.</title>
        <authorList>
            <person name="Anantharaman K."/>
            <person name="Brown C.T."/>
            <person name="Hug L.A."/>
            <person name="Sharon I."/>
            <person name="Castelle C.J."/>
            <person name="Probst A.J."/>
            <person name="Thomas B.C."/>
            <person name="Singh A."/>
            <person name="Wilkins M.J."/>
            <person name="Karaoz U."/>
            <person name="Brodie E.L."/>
            <person name="Williams K.H."/>
            <person name="Hubbard S.S."/>
            <person name="Banfield J.F."/>
        </authorList>
    </citation>
    <scope>NUCLEOTIDE SEQUENCE [LARGE SCALE GENOMIC DNA]</scope>
</reference>
<evidence type="ECO:0008006" key="3">
    <source>
        <dbReference type="Google" id="ProtNLM"/>
    </source>
</evidence>
<dbReference type="Pfam" id="PF02452">
    <property type="entry name" value="PemK_toxin"/>
    <property type="match status" value="1"/>
</dbReference>
<name>A0A1G2SY67_9BACT</name>
<dbReference type="InterPro" id="IPR011067">
    <property type="entry name" value="Plasmid_toxin/cell-grow_inhib"/>
</dbReference>
<dbReference type="EMBL" id="MHVH01000007">
    <property type="protein sequence ID" value="OHA89944.1"/>
    <property type="molecule type" value="Genomic_DNA"/>
</dbReference>
<protein>
    <recommendedName>
        <fullName evidence="3">Toxin-antitoxin system protein</fullName>
    </recommendedName>
</protein>